<gene>
    <name evidence="1" type="ORF">DKE52_003915</name>
</gene>
<dbReference type="SUPFAM" id="SSF53271">
    <property type="entry name" value="PRTase-like"/>
    <property type="match status" value="1"/>
</dbReference>
<sequence length="123" mass="13642">MTFIVTSKNGTPILGYELAKLLQVPCVFHVNSQEKFTCENKSNECYQYSKFDVASKTTLSPKSKGLIVDDSTTGGRKVTALVNDLRELNCEVSDCLVIFEPTAKEVNKTLNQIGIRLHSIVKV</sequence>
<organism evidence="1 2">
    <name type="scientific">Acinetobacter pittii</name>
    <name type="common">Acinetobacter genomosp. 3</name>
    <dbReference type="NCBI Taxonomy" id="48296"/>
    <lineage>
        <taxon>Bacteria</taxon>
        <taxon>Pseudomonadati</taxon>
        <taxon>Pseudomonadota</taxon>
        <taxon>Gammaproteobacteria</taxon>
        <taxon>Moraxellales</taxon>
        <taxon>Moraxellaceae</taxon>
        <taxon>Acinetobacter</taxon>
        <taxon>Acinetobacter calcoaceticus/baumannii complex</taxon>
    </lineage>
</organism>
<dbReference type="Proteomes" id="UP000254410">
    <property type="component" value="Chromosome"/>
</dbReference>
<proteinExistence type="predicted"/>
<dbReference type="Gene3D" id="3.40.50.2020">
    <property type="match status" value="1"/>
</dbReference>
<dbReference type="InterPro" id="IPR029057">
    <property type="entry name" value="PRTase-like"/>
</dbReference>
<dbReference type="InterPro" id="IPR000836">
    <property type="entry name" value="PRTase_dom"/>
</dbReference>
<evidence type="ECO:0008006" key="3">
    <source>
        <dbReference type="Google" id="ProtNLM"/>
    </source>
</evidence>
<accession>A0A3G6YIB7</accession>
<reference evidence="1 2" key="2">
    <citation type="submission" date="2018-12" db="EMBL/GenBank/DDBJ databases">
        <title>Molecular Epidemiology of Emerging Carbapenem-Resistance in Acinetobacter nosocomialis and Acinetobacter pittii in Taiwan, 2010-2014.</title>
        <authorList>
            <person name="Huang W.-C."/>
            <person name="Wang H.-Y."/>
            <person name="Lai J.-F."/>
            <person name="Lauderdale T.-L."/>
            <person name="Sytwu H.-K."/>
        </authorList>
    </citation>
    <scope>NUCLEOTIDE SEQUENCE [LARGE SCALE GENOMIC DNA]</scope>
    <source>
        <strain evidence="1 2">2014S06-099</strain>
    </source>
</reference>
<dbReference type="EMBL" id="CP033540">
    <property type="protein sequence ID" value="AZC00144.1"/>
    <property type="molecule type" value="Genomic_DNA"/>
</dbReference>
<evidence type="ECO:0000313" key="1">
    <source>
        <dbReference type="EMBL" id="AZC00144.1"/>
    </source>
</evidence>
<dbReference type="CDD" id="cd06223">
    <property type="entry name" value="PRTases_typeI"/>
    <property type="match status" value="1"/>
</dbReference>
<name>A0A3G6YIB7_ACIPI</name>
<protein>
    <recommendedName>
        <fullName evidence="3">Phosphoribosyltransferase domain-containing protein</fullName>
    </recommendedName>
</protein>
<reference evidence="1 2" key="1">
    <citation type="submission" date="2018-11" db="EMBL/GenBank/DDBJ databases">
        <authorList>
            <person name="Kuo S.-C."/>
            <person name="Chen F.-J."/>
            <person name="Liao Y.-C."/>
        </authorList>
    </citation>
    <scope>NUCLEOTIDE SEQUENCE [LARGE SCALE GENOMIC DNA]</scope>
    <source>
        <strain evidence="1 2">2014S06-099</strain>
    </source>
</reference>
<evidence type="ECO:0000313" key="2">
    <source>
        <dbReference type="Proteomes" id="UP000254410"/>
    </source>
</evidence>
<dbReference type="AlphaFoldDB" id="A0A3G6YIB7"/>